<gene>
    <name evidence="5" type="ORF">EJO66_08015</name>
</gene>
<dbReference type="InterPro" id="IPR006530">
    <property type="entry name" value="YD"/>
</dbReference>
<sequence>MVAIVSGNSLGLSLASLATLGQRGTQGTAGQGRNGEQAFVNIANGNLVLQDFDDKLVGRGLDIQAVRTYNSQGLLNDDNADNWIVGAYGQRVQLAGTVAAAGSTLTRTDRDGASATYTWDVARSLYVSPAGAGAFDTIAYDSAALRFTWTDGSTGLLERYESTGQGRLLLASDPAGNTLTYAYNTNGTLQSMVDANGETTYFDYTGTNLTQIRTVASAANGGAALTRVRYAYDSANRLSTVTVDLSPEDNSIADGQTYVTTYTYDGTSKRVASVTQKDGTSLAFTYVLVGADYRVATVKDGLGQTTSYTYDTTARSTTVTDPLGLVSVYSYDAAGQLTQIKAPPVGGVSQLTLFSYDASGNVTLVTDPQGFAVTMQYDAYGNQTLQRDAAGNTVTRTFDARNQLLTETVYLAPDPDGAGTAQPSQPATTRYVYDSTGKNQLRFVLSPEGRVTEYRYDSYGQRTSALQYAAGKYDVSALGTAAAPTEAVLATWSAAQDRTQASRTDTVYDARGQVQKNTVFSKVDAAGNGIADGSQSVTQYVYDRAGLLLSSISATAGTTQYTYDGKGRQLSAQNALSQTTLTSYDDANNKTVVTLANGLTTTSAYDKNGRLVSVTQGSALNANLGTTTNYYDKSGRLYQQVDPTGARTGRLYDEAGRLVAEIDGNNRVTEYVYDKNNQLTQKIVYATAANAPAVTAYFTDPNSAPVNRLSAIRPASSASDQKSWRVYDSAGRLARTIDAAGAVTDLRYDGGSRLVGTTQYSQLIATATLGTAPTLATTAPTANAASDRVTRRFYDNDGLLLATLDAEGYLTESRYDAEGRLVTQVSYATATAAALRATGTLAQLIPAANAQDQTSRWLYDAQGRVLAQIDAEGHMTENVYDGNGNVASSTRYVVRVDATLLSQMTTATTVAALRPASSAGFQTTAIVYDKLNRVTQRTNHEGTVSRYEYDSAGNLVKTTNAVGTTEVQTINARYDLQGRLTGELTAEGGALLVAGQTQAQIDAVWSQYGLTHAYDAAGRRLGTTDAYGNRTLFFYDLNGRLTHSVNALGEVTEQQYDTLGQLSATIRYGTRLGSTAGLAGGLVTAALATAIDGIRNAALDSKQSFTYAVTGKLASSTDELGNLTQSSYNAFGDLTGRTQALGGGSQLVQSMSVDRRGLVTGTVQDASGINAITSAIYDAFGRLTRSTDANGNVRQQSFDRLGRTITTTDALSGVRSTSYDAFDRVMTQTDALGRVTTYTYDKTLRRVVIKTPENISVATVYTRLGQKQTVVDGNGNTTSYSYDRNGNLLSTATALATATSSYDRSGRLSQTRDANGNVVTLAYDAANRLLTRTVDPTGLALATTYKYDAKGRQIEVTDPNGTLTRIVYDLKGQVTSQAIDPAGLNLVTQYTYDAAGHTLTVVNPNGATTQYSYDKLGRRTQERIDPAGLNITRSYAYDKNGNLTSSTGANGQVTRYAYDAENRLAYTLDPVGGLQRIRYDAEGRVVQTIGYATAIDATGLPAAPTIAQLDAKVVVNAARDSVEHRVLDKDGRQVATVNGLGEVVKYTYDANGNVIERVAYANRIVMASWTAGTVPAPTADAARDLRLRSVYDQLNRAIYTIDGVGAVKRTFYDAKGNVVERIAYAVPVPVATAATAAALAAAVALATNPQQAGSNLLTQSEFANGVGDASARGGAATAAAMTGFAGAIRLASDTVSSYAYKSFTTIPGETYTLSVIVEMEDGQPPSFANASASSAANSFGLALFSGATNPTNYAVQNLGGGRYRVSVTGVAPAPGAHSYSVVYFGAIKYAGNDTRAFRVSGYQLDQANAASTYTPTTTTPVAHVASGTRERFIYDRADRLIWLADGVGAVTKQVYDKNGNLLKTVQYATAISGGMVPSSVAASAGDRITDRVYDQANRQTFVIDATGALTEAVYDKNGNVTTRYSYATRIAVPTAASKLTEAQAKAARVYDYAGADRVERAAFDAADRKILGVDATGAVTETSFDAAGNAVRSTSYATLVNLTSLQGNWTASATTLRALITANTATDRVVKRSFDAAGRLAYSVDPMGFVTRTAYDGLSRIVQTTEYSLAIPAATANTAEAIAAAIVLQAAQDRTNSFTYDAASRLLSSIDALGLTESYGYNGLGQKVTFTNRKGSVWTYAYDAGGRLTKETSPAVEVTTVIPDASGKLVVDPTRSGSAGIVTQMTYDALGNLTSRTEAVGRAEQRTTSYEYDAVGHQVRVIYPPVGVYNPAGDALTTNGAGGLASRTELTRTLDTLTTYNVFGEAIANRDVAGSFSYKTYDLLGRVGYEVDALGFVTGYQYNAWGEVTELKRFGVGTTLTSGNPASLSAAQVSAAVNAAGVNHGADRTLTTSYDRAGRAAKVVESSAYTYDSSAALGAQYATAGRTTVNTYNAFGDLTRIGLLKNAGQNTWVYTNNYYNQKSQQVASVDALGYLTTQAFDGAGNMTVRTEFAKAVAAWNPASAPAAVPTAVADAANDRQTIFAFDRAGRKTSETRVSVEFSASSNGTSARANLVTSFAYDAVGNLTRTTDASGAATYSYYDALGRVRATAAPSTSNGLLTAVTKYQRDAYGNVAVKTETHVYKSSTGADALAAPGPTTLTPGQSLTPGQGIYSPDGRYLFTLQTDGNLVVYDRHDNMQALWNSQTAGSGADKFTFQADGNLVLFAGTQAVWTINKAGQGGTQLVMQGDGNLVLYTASNAPVWHLNATDNNSQINPDRVTYTQYDKLGHATQSTDAAGFNHYSSYDALGNIAKEWQLVTDGDNVSSTLFRAYQYDKLGQQTHVIDPASRSKVSGGTVTIVTQAQAGLVDTAMEYNAFGEMTAKGVGGGRQEYFDYDNAGRVWRTNSGDGVDKVALYDLLGNQTAQITSYGTASGNADLRAFTNPDSVAVADLRRTDTIYDVLGRVTSTIAPRRSEWTGGAQISRLFSQGSVAGSSNPTRDESGMVNGRSGTNTVSLAWSPVRSLGSGDIKVVMQYTTQVYPLTPPVLDANGNPVTTDESGNPLPPPQMAGGQTREQTRIVTNAAENTNSLTMTWEDAWNDANGGIGRVTKLTIYKKDVYGNWQPVITEGSLGYSGQVIDVDAPDDLSTSMRMQIRPAGSAGDTGWVDAPLLNFGDLLRYNASALPPGSYQYRVTQTTTAGVASVTASGTVTLTSPPLSLISVPMAFYQMGPASGGLFTWSSPGTSVEQVFRYRLAGSTGAWITQPVAARGNGRDGVDVTALAAGTYDYELLWTHAGEGVPYAHATGQIASSGITPPRWVPPVNLPVITGAAIRTVGTGGNDESGAPIGTPLTVIEWPYSSVLNAGNGVTFQYRPVGGSAWSSLPVVNLAGSNESSFPIGAQRVDITNLAAGRYEYRILATLTSGTTTQSVGQATGILDNQKTPIMETRSGVNVVPYLVQVGSDPIYSLDENGNIIYETVWETQYQTRTDPVYGWVQVPRTEAYQVAVQGPPQTTTDESGNVVVVRDAWGNIQYTTVYETRYRTVYDNYLVITGWQNVTYPVQVPVQKPIILGYQPRYETRYQYVPYTYEVQVGTTAPSVQDNTPPYTAGYWVPLIPALFASSTTTVAGSAAVSQNNTNGADAVQTPATQGTSSSPRPVVNQNTDRWGNVVSISDPRSAGWVTTYRYNANNQLIEQKQTDANGVQGTSGAAVTQLFYDKMGRQVAVKDANGKIQGQVYDARGNLVQELHADGGVIRNSYNVFGDKVSATDALASNPTLTRFAYDNLGRLLTTTRGVVQVFNANTANNIPQLVDTRAIVESSTWDQAGRKLSQTNGNGETIRYAYDLQGRVVRTIQPMGQSTKTAYDALGNKIAEVDGNGYMATWSYSYFGKVLTHTDFGGRAYTYTYDKAGQLTFDSGANREYTYNIEGLLARTYDRTTGQDARYEYDLAGNRVREWFAQGGVVYKDNHIAYDALGRMRWVADGRAFVNIEYDKVGNRTRIKTHVLDQDTSLDSDLYFQYDAMNRQTVVNAVDAAGNLGGQGHRIAYDHNGNRTSDTWWGNRVLTVDGQSQIVGFDEAGAAIYSTTAKQYVTSQGYTTEAYRYDALARLASVVRDGVQTDVRLYDGASRVVQTGPAGTLPVGYVNALLGTTWNGQTLAGTGSETRISAYNANGQITRQDVFDSQNARKYTIGYGALAAPIVPGMGTAGGYDGAGNLLGYTVWNFLGQSSVTNYANTYSRAEGYRQTATVGTSNVTLPGGTNWYYGNGNELTGVGDVTQPLNNRTFVSDMEGNILSSRYLASGEEQRQLVVNGEVLGQYGRIRDANNPSAPNGVPLFQTKAEFNFGYRPIDGSYPSASPGTYAVSAGDTLQSIARGAYGDEGLWYLIADANGLSGNADLKSGQVLTIPTKVGAANNANSFKPYDPSMVVGDTNPNMPMPQAKEGGGCGGLGQIIVAVVAVVVAFFTQQWYLVNVAGYGSTAAAIGAGAYGSLAAAGAVAGAVGSIASQVVGVAIGAQDSFSWKGVALGAIGGGVAGGLSGAGLLPQTESAFLNGAIRGAVSNAASQGIAVVTGLQSKFDWKSVAASAIGGGVAQGLNSAMGYDLKTMPFDFGKSFVSGFGGALTSAVVRGGKVSGAQVAADAFGNIIGDSLAAANSSIPGPVGAEERSRIMGYFADRPALGNYGAAAGQNHGLSMAAEQRLQTGQTVSDAYGPVNSFDPTADRLSLSSGPNAADSMRVYVKPDGTRVIVIGDGSTPGSGGGSIGSRGTVGRGELSSSAMYAAGAGDIRETVTPITGDGDNVYMDSRGVTHVESRRMTAAEMAAFDAENGLGPFGPTSISTSTATPTGPVEGFFTFNPAGRFAKGAASTAYDAWTALPRAVIGVGKLAGDAVGYASNALFPQRSVLTGESIPYQPSSGLIQSIQRNGLAGTVGGGIVGTVRNAPGIGLVGSLYAPNRDWGNVGAQAFNTTVAGAGAVASLRGSNTVTLYRVDDAGFAPRISADGAIPVVTTGAGNERALFVNIGQPLRAQEFALINRGGNATITAVEVDASLLEKLRSTAVYDKSDAARLNPTAPLRVDINKAPDQFGLRTSEQIQWLRDTLRPSTIRIIDPRDLK</sequence>
<feature type="region of interest" description="Disordered" evidence="2">
    <location>
        <begin position="3577"/>
        <end position="3602"/>
    </location>
</feature>
<dbReference type="PANTHER" id="PTHR32305">
    <property type="match status" value="1"/>
</dbReference>
<dbReference type="InterPro" id="IPR036426">
    <property type="entry name" value="Bulb-type_lectin_dom_sf"/>
</dbReference>
<organism evidence="5 6">
    <name type="scientific">Variovorax beijingensis</name>
    <dbReference type="NCBI Taxonomy" id="2496117"/>
    <lineage>
        <taxon>Bacteria</taxon>
        <taxon>Pseudomonadati</taxon>
        <taxon>Pseudomonadota</taxon>
        <taxon>Betaproteobacteria</taxon>
        <taxon>Burkholderiales</taxon>
        <taxon>Comamonadaceae</taxon>
        <taxon>Variovorax</taxon>
    </lineage>
</organism>
<dbReference type="CDD" id="cd00118">
    <property type="entry name" value="LysM"/>
    <property type="match status" value="1"/>
</dbReference>
<dbReference type="PANTHER" id="PTHR32305:SF15">
    <property type="entry name" value="PROTEIN RHSA-RELATED"/>
    <property type="match status" value="1"/>
</dbReference>
<dbReference type="SUPFAM" id="SSF82171">
    <property type="entry name" value="DPP6 N-terminal domain-like"/>
    <property type="match status" value="1"/>
</dbReference>
<dbReference type="InterPro" id="IPR031325">
    <property type="entry name" value="RHS_repeat"/>
</dbReference>
<dbReference type="RefSeq" id="WP_125964940.1">
    <property type="nucleotide sequence ID" value="NZ_RXFQ01000004.1"/>
</dbReference>
<reference evidence="5 6" key="1">
    <citation type="submission" date="2018-12" db="EMBL/GenBank/DDBJ databases">
        <title>The genome sequences of strain 502.</title>
        <authorList>
            <person name="Gao J."/>
            <person name="Sun J."/>
        </authorList>
    </citation>
    <scope>NUCLEOTIDE SEQUENCE [LARGE SCALE GENOMIC DNA]</scope>
    <source>
        <strain evidence="5 6">502</strain>
    </source>
</reference>
<dbReference type="SMART" id="SM00108">
    <property type="entry name" value="B_lectin"/>
    <property type="match status" value="1"/>
</dbReference>
<dbReference type="Pfam" id="PF01476">
    <property type="entry name" value="LysM"/>
    <property type="match status" value="1"/>
</dbReference>
<dbReference type="EMBL" id="RXFQ01000004">
    <property type="protein sequence ID" value="RSZ40077.1"/>
    <property type="molecule type" value="Genomic_DNA"/>
</dbReference>
<dbReference type="PROSITE" id="PS51782">
    <property type="entry name" value="LYSM"/>
    <property type="match status" value="1"/>
</dbReference>
<protein>
    <submittedName>
        <fullName evidence="5">LysM peptidoglycan-binding domain-containing protein</fullName>
    </submittedName>
</protein>
<feature type="region of interest" description="Disordered" evidence="2">
    <location>
        <begin position="2929"/>
        <end position="2948"/>
    </location>
</feature>
<evidence type="ECO:0000313" key="5">
    <source>
        <dbReference type="EMBL" id="RSZ40077.1"/>
    </source>
</evidence>
<dbReference type="Pfam" id="PF25023">
    <property type="entry name" value="TEN_YD-shell"/>
    <property type="match status" value="2"/>
</dbReference>
<dbReference type="PROSITE" id="PS50927">
    <property type="entry name" value="BULB_LECTIN"/>
    <property type="match status" value="1"/>
</dbReference>
<dbReference type="InterPro" id="IPR018392">
    <property type="entry name" value="LysM"/>
</dbReference>
<dbReference type="InterPro" id="IPR036779">
    <property type="entry name" value="LysM_dom_sf"/>
</dbReference>
<evidence type="ECO:0000259" key="3">
    <source>
        <dbReference type="PROSITE" id="PS50927"/>
    </source>
</evidence>
<dbReference type="Gene3D" id="3.10.350.10">
    <property type="entry name" value="LysM domain"/>
    <property type="match status" value="1"/>
</dbReference>
<dbReference type="Gene3D" id="2.180.10.10">
    <property type="entry name" value="RHS repeat-associated core"/>
    <property type="match status" value="9"/>
</dbReference>
<dbReference type="InterPro" id="IPR056823">
    <property type="entry name" value="TEN-like_YD-shell"/>
</dbReference>
<proteinExistence type="predicted"/>
<dbReference type="Pfam" id="PF05593">
    <property type="entry name" value="RHS_repeat"/>
    <property type="match status" value="10"/>
</dbReference>
<dbReference type="SUPFAM" id="SSF51110">
    <property type="entry name" value="alpha-D-mannose-specific plant lectins"/>
    <property type="match status" value="1"/>
</dbReference>
<feature type="domain" description="Bulb-type lectin" evidence="3">
    <location>
        <begin position="2597"/>
        <end position="2707"/>
    </location>
</feature>
<evidence type="ECO:0000256" key="1">
    <source>
        <dbReference type="ARBA" id="ARBA00022737"/>
    </source>
</evidence>
<dbReference type="SUPFAM" id="SSF69304">
    <property type="entry name" value="Tricorn protease N-terminal domain"/>
    <property type="match status" value="1"/>
</dbReference>
<evidence type="ECO:0000259" key="4">
    <source>
        <dbReference type="PROSITE" id="PS51782"/>
    </source>
</evidence>
<feature type="domain" description="LysM" evidence="4">
    <location>
        <begin position="4298"/>
        <end position="4345"/>
    </location>
</feature>
<accession>A0ABY0A963</accession>
<dbReference type="SUPFAM" id="SSF63829">
    <property type="entry name" value="Calcium-dependent phosphotriesterase"/>
    <property type="match status" value="1"/>
</dbReference>
<keyword evidence="6" id="KW-1185">Reference proteome</keyword>
<dbReference type="InterPro" id="IPR050708">
    <property type="entry name" value="T6SS_VgrG/RHS"/>
</dbReference>
<feature type="region of interest" description="Disordered" evidence="2">
    <location>
        <begin position="2992"/>
        <end position="3013"/>
    </location>
</feature>
<keyword evidence="1" id="KW-0677">Repeat</keyword>
<dbReference type="Proteomes" id="UP000271137">
    <property type="component" value="Unassembled WGS sequence"/>
</dbReference>
<evidence type="ECO:0000313" key="6">
    <source>
        <dbReference type="Proteomes" id="UP000271137"/>
    </source>
</evidence>
<comment type="caution">
    <text evidence="5">The sequence shown here is derived from an EMBL/GenBank/DDBJ whole genome shotgun (WGS) entry which is preliminary data.</text>
</comment>
<dbReference type="InterPro" id="IPR001480">
    <property type="entry name" value="Bulb-type_lectin_dom"/>
</dbReference>
<dbReference type="SMART" id="SM00257">
    <property type="entry name" value="LysM"/>
    <property type="match status" value="1"/>
</dbReference>
<name>A0ABY0A963_9BURK</name>
<dbReference type="NCBIfam" id="TIGR01643">
    <property type="entry name" value="YD_repeat_2x"/>
    <property type="match status" value="21"/>
</dbReference>
<evidence type="ECO:0000256" key="2">
    <source>
        <dbReference type="SAM" id="MobiDB-lite"/>
    </source>
</evidence>
<dbReference type="Gene3D" id="2.90.10.10">
    <property type="entry name" value="Bulb-type lectin domain"/>
    <property type="match status" value="2"/>
</dbReference>